<feature type="domain" description="ER-bound oxygenase mpaB/mpaB'/Rubber oxygenase catalytic" evidence="2">
    <location>
        <begin position="122"/>
        <end position="345"/>
    </location>
</feature>
<feature type="region of interest" description="Disordered" evidence="1">
    <location>
        <begin position="505"/>
        <end position="533"/>
    </location>
</feature>
<evidence type="ECO:0000313" key="4">
    <source>
        <dbReference type="Proteomes" id="UP000431533"/>
    </source>
</evidence>
<dbReference type="InterPro" id="IPR010487">
    <property type="entry name" value="NGRN/Rrg9"/>
</dbReference>
<evidence type="ECO:0000259" key="2">
    <source>
        <dbReference type="Pfam" id="PF09995"/>
    </source>
</evidence>
<dbReference type="RefSeq" id="XP_031010006.1">
    <property type="nucleotide sequence ID" value="XM_031144998.1"/>
</dbReference>
<protein>
    <submittedName>
        <fullName evidence="3">Required for respiratory growth protein, mitochondrial</fullName>
    </submittedName>
</protein>
<dbReference type="Pfam" id="PF06413">
    <property type="entry name" value="Neugrin"/>
    <property type="match status" value="1"/>
</dbReference>
<dbReference type="Proteomes" id="UP000431533">
    <property type="component" value="Unassembled WGS sequence"/>
</dbReference>
<reference evidence="3 4" key="1">
    <citation type="submission" date="2018-05" db="EMBL/GenBank/DDBJ databases">
        <title>Genome sequencing and assembly of the regulated plant pathogen Lachnellula willkommii and related sister species for the development of diagnostic species identification markers.</title>
        <authorList>
            <person name="Giroux E."/>
            <person name="Bilodeau G."/>
        </authorList>
    </citation>
    <scope>NUCLEOTIDE SEQUENCE [LARGE SCALE GENOMIC DNA]</scope>
    <source>
        <strain evidence="3 4">CBS 185.66</strain>
    </source>
</reference>
<dbReference type="EMBL" id="QGMH01000001">
    <property type="protein sequence ID" value="TVY31224.1"/>
    <property type="molecule type" value="Genomic_DNA"/>
</dbReference>
<name>A0A8H8RBR5_9HELO</name>
<feature type="compositionally biased region" description="Polar residues" evidence="1">
    <location>
        <begin position="804"/>
        <end position="819"/>
    </location>
</feature>
<feature type="region of interest" description="Disordered" evidence="1">
    <location>
        <begin position="550"/>
        <end position="651"/>
    </location>
</feature>
<evidence type="ECO:0000256" key="1">
    <source>
        <dbReference type="SAM" id="MobiDB-lite"/>
    </source>
</evidence>
<dbReference type="PANTHER" id="PTHR37539:SF1">
    <property type="entry name" value="ER-BOUND OXYGENASE MPAB_MPAB'_RUBBER OXYGENASE CATALYTIC DOMAIN-CONTAINING PROTEIN"/>
    <property type="match status" value="1"/>
</dbReference>
<keyword evidence="4" id="KW-1185">Reference proteome</keyword>
<feature type="compositionally biased region" description="Basic and acidic residues" evidence="1">
    <location>
        <begin position="767"/>
        <end position="785"/>
    </location>
</feature>
<comment type="caution">
    <text evidence="3">The sequence shown here is derived from an EMBL/GenBank/DDBJ whole genome shotgun (WGS) entry which is preliminary data.</text>
</comment>
<organism evidence="3 4">
    <name type="scientific">Lachnellula hyalina</name>
    <dbReference type="NCBI Taxonomy" id="1316788"/>
    <lineage>
        <taxon>Eukaryota</taxon>
        <taxon>Fungi</taxon>
        <taxon>Dikarya</taxon>
        <taxon>Ascomycota</taxon>
        <taxon>Pezizomycotina</taxon>
        <taxon>Leotiomycetes</taxon>
        <taxon>Helotiales</taxon>
        <taxon>Lachnaceae</taxon>
        <taxon>Lachnellula</taxon>
    </lineage>
</organism>
<sequence>MAVPNPFRRHDANTRECWGYTFQWTPEHLTKEEMHPLKFTYDVLGEECLNRLDEISPPVKVELPRNLSKEKVNTDLYTLLKDNASKDEKLAELWTQVNTIPEWVDWEQIERGQDVFYRYGGVALTALAYQSLLGGMGAARVTEVLARTGGFSTKVAKRRMYETTQHILQVTASISAIKPGGAGHASTIRVRLLHAAVRRRILALAKEKPAYYSVEEYGIPINDLDSIATISTFSATLIWLGFPRQGIWMREQEILDYLALWRLVAYYIGTPTEWFETPGKAKAVMESLLISEVNPSPTSKILANNIILSLQGQAPAYASREFLTASARWLNGNELGDALGLDRPSYYYWALFAGQCLFFNILAWLHRLSPSYDRKAIEVMPSFPSFASSASPANEYEQKRVRKIFYKVIVENTTHGLGEETNFDFKYIPSFNKTSEDLGEYEDMKMKGGVERRNLVTFTLGTAFVVEMKSEVEVDVDVATRSQRANVCMGCNSTSSSPYIKSIDQVRSQEQRANQKQWEEGVESQTKDGSSKFDSSVFAEISLESIDALAKESSSEIQSPEPVPKSIPQEPAAHTRSPRRRDTVVESTPSNITFRRTGFTPNPSSEEQTSNTTFRSAFRSMSFTPGSNRQLAPTRSSPESEQELGSFERDATKAPIEDDWVPPKKEPWQIHKAAMKEKFPEGWNPQKRLSPDAMSGIRALHQQMPEMYTTRVLADHFKVSPEAIRRILKSKWQPNADTQTDREMRWFRRGERVWSRYAELGVKPPRKWRDEGIGRGKPEWKKQRAEPQAIPELITTAREEDSFYANNRAASSERPQLVTTARPPTGH</sequence>
<proteinExistence type="predicted"/>
<accession>A0A8H8RBR5</accession>
<dbReference type="AlphaFoldDB" id="A0A8H8RBR5"/>
<evidence type="ECO:0000313" key="3">
    <source>
        <dbReference type="EMBL" id="TVY31224.1"/>
    </source>
</evidence>
<gene>
    <name evidence="3" type="primary">rrg9</name>
    <name evidence="3" type="ORF">LHYA1_G000004</name>
</gene>
<dbReference type="GO" id="GO:0016491">
    <property type="term" value="F:oxidoreductase activity"/>
    <property type="evidence" value="ECO:0007669"/>
    <property type="project" value="InterPro"/>
</dbReference>
<feature type="compositionally biased region" description="Polar residues" evidence="1">
    <location>
        <begin position="505"/>
        <end position="516"/>
    </location>
</feature>
<feature type="compositionally biased region" description="Polar residues" evidence="1">
    <location>
        <begin position="585"/>
        <end position="639"/>
    </location>
</feature>
<dbReference type="Pfam" id="PF09995">
    <property type="entry name" value="MPAB_Lcp_cat"/>
    <property type="match status" value="1"/>
</dbReference>
<dbReference type="InterPro" id="IPR018713">
    <property type="entry name" value="MPAB/Lcp_cat_dom"/>
</dbReference>
<feature type="region of interest" description="Disordered" evidence="1">
    <location>
        <begin position="766"/>
        <end position="827"/>
    </location>
</feature>
<dbReference type="PANTHER" id="PTHR37539">
    <property type="entry name" value="SECRETED PROTEIN-RELATED"/>
    <property type="match status" value="1"/>
</dbReference>
<dbReference type="OrthoDB" id="6361347at2759"/>
<dbReference type="InterPro" id="IPR037473">
    <property type="entry name" value="Lcp-like"/>
</dbReference>
<dbReference type="GeneID" id="41980202"/>